<keyword evidence="5 15" id="KW-0378">Hydrolase</keyword>
<keyword evidence="9 15" id="KW-0460">Magnesium</keyword>
<keyword evidence="12 15" id="KW-0413">Isomerase</keyword>
<dbReference type="SUPFAM" id="SSF52980">
    <property type="entry name" value="Restriction endonuclease-like"/>
    <property type="match status" value="1"/>
</dbReference>
<dbReference type="GO" id="GO:0005524">
    <property type="term" value="F:ATP binding"/>
    <property type="evidence" value="ECO:0007669"/>
    <property type="project" value="UniProtKB-UniRule"/>
</dbReference>
<evidence type="ECO:0000256" key="5">
    <source>
        <dbReference type="ARBA" id="ARBA00022801"/>
    </source>
</evidence>
<keyword evidence="7 15" id="KW-0269">Exonuclease</keyword>
<dbReference type="EC" id="3.1.11.5" evidence="15"/>
<evidence type="ECO:0000256" key="3">
    <source>
        <dbReference type="ARBA" id="ARBA00022741"/>
    </source>
</evidence>
<dbReference type="Gene3D" id="3.40.50.300">
    <property type="entry name" value="P-loop containing nucleotide triphosphate hydrolases"/>
    <property type="match status" value="2"/>
</dbReference>
<dbReference type="Proteomes" id="UP000238949">
    <property type="component" value="Unassembled WGS sequence"/>
</dbReference>
<evidence type="ECO:0000256" key="13">
    <source>
        <dbReference type="ARBA" id="ARBA00034617"/>
    </source>
</evidence>
<keyword evidence="2 15" id="KW-0479">Metal-binding</keyword>
<evidence type="ECO:0000256" key="8">
    <source>
        <dbReference type="ARBA" id="ARBA00022840"/>
    </source>
</evidence>
<comment type="catalytic activity">
    <reaction evidence="14 15">
        <text>ATP + H2O = ADP + phosphate + H(+)</text>
        <dbReference type="Rhea" id="RHEA:13065"/>
        <dbReference type="ChEBI" id="CHEBI:15377"/>
        <dbReference type="ChEBI" id="CHEBI:15378"/>
        <dbReference type="ChEBI" id="CHEBI:30616"/>
        <dbReference type="ChEBI" id="CHEBI:43474"/>
        <dbReference type="ChEBI" id="CHEBI:456216"/>
        <dbReference type="EC" id="5.6.2.4"/>
    </reaction>
</comment>
<dbReference type="OrthoDB" id="9810135at2"/>
<keyword evidence="6 15" id="KW-0347">Helicase</keyword>
<dbReference type="InterPro" id="IPR000212">
    <property type="entry name" value="DNA_helicase_UvrD/REP"/>
</dbReference>
<comment type="similarity">
    <text evidence="15">Belongs to the helicase family. UvrD subfamily.</text>
</comment>
<keyword evidence="1 15" id="KW-0540">Nuclease</keyword>
<evidence type="ECO:0000256" key="15">
    <source>
        <dbReference type="HAMAP-Rule" id="MF_01485"/>
    </source>
</evidence>
<comment type="subunit">
    <text evidence="15">Heterotrimer of RecB, RecC and RecD. All subunits contribute to DNA-binding. Interacts with RecA.</text>
</comment>
<feature type="binding site" evidence="15">
    <location>
        <position position="1088"/>
    </location>
    <ligand>
        <name>Mg(2+)</name>
        <dbReference type="ChEBI" id="CHEBI:18420"/>
    </ligand>
</feature>
<dbReference type="HAMAP" id="MF_01485">
    <property type="entry name" value="RecB"/>
    <property type="match status" value="1"/>
</dbReference>
<dbReference type="InterPro" id="IPR011604">
    <property type="entry name" value="PDDEXK-like_dom_sf"/>
</dbReference>
<comment type="catalytic activity">
    <reaction evidence="15">
        <text>Exonucleolytic cleavage (in the presence of ATP) in either 5'- to 3'- or 3'- to 5'-direction to yield 5'-phosphooligonucleotides.</text>
        <dbReference type="EC" id="3.1.11.5"/>
    </reaction>
</comment>
<feature type="region of interest" description="DNA-binding and helicase activity, interacts with RecC" evidence="15">
    <location>
        <begin position="1"/>
        <end position="869"/>
    </location>
</feature>
<evidence type="ECO:0000256" key="9">
    <source>
        <dbReference type="ARBA" id="ARBA00022842"/>
    </source>
</evidence>
<evidence type="ECO:0000256" key="7">
    <source>
        <dbReference type="ARBA" id="ARBA00022839"/>
    </source>
</evidence>
<evidence type="ECO:0000313" key="19">
    <source>
        <dbReference type="EMBL" id="PRO74026.1"/>
    </source>
</evidence>
<feature type="binding site" evidence="16">
    <location>
        <begin position="21"/>
        <end position="28"/>
    </location>
    <ligand>
        <name>ATP</name>
        <dbReference type="ChEBI" id="CHEBI:30616"/>
    </ligand>
</feature>
<dbReference type="InterPro" id="IPR027417">
    <property type="entry name" value="P-loop_NTPase"/>
</dbReference>
<feature type="binding site" evidence="15">
    <location>
        <position position="1075"/>
    </location>
    <ligand>
        <name>Mg(2+)</name>
        <dbReference type="ChEBI" id="CHEBI:18420"/>
    </ligand>
</feature>
<dbReference type="Pfam" id="PF13361">
    <property type="entry name" value="UvrD_C"/>
    <property type="match status" value="1"/>
</dbReference>
<evidence type="ECO:0000256" key="4">
    <source>
        <dbReference type="ARBA" id="ARBA00022763"/>
    </source>
</evidence>
<dbReference type="Gene3D" id="1.10.486.10">
    <property type="entry name" value="PCRA, domain 4"/>
    <property type="match status" value="1"/>
</dbReference>
<evidence type="ECO:0000256" key="1">
    <source>
        <dbReference type="ARBA" id="ARBA00022722"/>
    </source>
</evidence>
<dbReference type="Pfam" id="PF12705">
    <property type="entry name" value="PDDEXK_1"/>
    <property type="match status" value="1"/>
</dbReference>
<comment type="caution">
    <text evidence="19">The sequence shown here is derived from an EMBL/GenBank/DDBJ whole genome shotgun (WGS) entry which is preliminary data.</text>
</comment>
<dbReference type="InterPro" id="IPR011335">
    <property type="entry name" value="Restrct_endonuc-II-like"/>
</dbReference>
<dbReference type="SUPFAM" id="SSF52540">
    <property type="entry name" value="P-loop containing nucleoside triphosphate hydrolases"/>
    <property type="match status" value="1"/>
</dbReference>
<dbReference type="Gene3D" id="1.10.3170.10">
    <property type="entry name" value="Recbcd, chain B, domain 2"/>
    <property type="match status" value="1"/>
</dbReference>
<keyword evidence="11 15" id="KW-0234">DNA repair</keyword>
<keyword evidence="10 15" id="KW-0238">DNA-binding</keyword>
<keyword evidence="8 15" id="KW-0067">ATP-binding</keyword>
<evidence type="ECO:0000313" key="20">
    <source>
        <dbReference type="Proteomes" id="UP000238949"/>
    </source>
</evidence>
<reference evidence="20" key="1">
    <citation type="journal article" date="2020" name="Int. J. Syst. Evol. Microbiol.">
        <title>Alteromonas alba sp. nov., a marine bacterium isolated from the seawater of the West Pacific Ocean.</title>
        <authorList>
            <person name="Sun C."/>
            <person name="Wu Y.-H."/>
            <person name="Xamxidin M."/>
            <person name="Cheng H."/>
            <person name="Xu X.-W."/>
        </authorList>
    </citation>
    <scope>NUCLEOTIDE SEQUENCE [LARGE SCALE GENOMIC DNA]</scope>
    <source>
        <strain evidence="20">190</strain>
    </source>
</reference>
<comment type="domain">
    <text evidence="15">The N-terminal DNA-binding domain is a ssDNA-dependent ATPase and has ATP-dependent 3'-5' helicase function. This domain interacts with RecC.</text>
</comment>
<dbReference type="GO" id="GO:0009338">
    <property type="term" value="C:exodeoxyribonuclease V complex"/>
    <property type="evidence" value="ECO:0007669"/>
    <property type="project" value="TreeGrafter"/>
</dbReference>
<name>A0A2S9VC65_9ALTE</name>
<evidence type="ECO:0000256" key="6">
    <source>
        <dbReference type="ARBA" id="ARBA00022806"/>
    </source>
</evidence>
<evidence type="ECO:0000256" key="14">
    <source>
        <dbReference type="ARBA" id="ARBA00048988"/>
    </source>
</evidence>
<evidence type="ECO:0000256" key="11">
    <source>
        <dbReference type="ARBA" id="ARBA00023204"/>
    </source>
</evidence>
<dbReference type="GO" id="GO:0043138">
    <property type="term" value="F:3'-5' DNA helicase activity"/>
    <property type="evidence" value="ECO:0007669"/>
    <property type="project" value="UniProtKB-UniRule"/>
</dbReference>
<comment type="function">
    <text evidence="15">A helicase/nuclease that prepares dsDNA breaks (DSB) for recombinational DNA repair. Binds to DSBs and unwinds DNA via a highly rapid and processive ATP-dependent bidirectional helicase activity. Unwinds dsDNA until it encounters a Chi (crossover hotspot instigator) sequence from the 3' direction. Cuts ssDNA a few nucleotides 3' to the Chi site. The properties and activities of the enzyme are changed at Chi. The Chi-altered holoenzyme produces a long 3'-ssDNA overhang and facilitates RecA-binding to the ssDNA for homologous DNA recombination and repair. Holoenzyme degrades any linearized DNA that is unable to undergo homologous recombination. In the holoenzyme this subunit contributes ATPase, 3'-5' helicase, exonuclease activity and loads RecA onto ssDNA.</text>
</comment>
<feature type="region of interest" description="Nuclease activity, interacts with RecD and RecA" evidence="15">
    <location>
        <begin position="902"/>
        <end position="1190"/>
    </location>
</feature>
<dbReference type="PROSITE" id="PS51217">
    <property type="entry name" value="UVRD_HELICASE_CTER"/>
    <property type="match status" value="1"/>
</dbReference>
<proteinExistence type="inferred from homology"/>
<gene>
    <name evidence="15 19" type="primary">recB</name>
    <name evidence="19" type="ORF">C6Y40_08405</name>
</gene>
<dbReference type="Pfam" id="PF00580">
    <property type="entry name" value="UvrD-helicase"/>
    <property type="match status" value="1"/>
</dbReference>
<accession>A0A2S9VC65</accession>
<evidence type="ECO:0000259" key="18">
    <source>
        <dbReference type="PROSITE" id="PS51217"/>
    </source>
</evidence>
<dbReference type="GO" id="GO:0003677">
    <property type="term" value="F:DNA binding"/>
    <property type="evidence" value="ECO:0007669"/>
    <property type="project" value="UniProtKB-UniRule"/>
</dbReference>
<dbReference type="RefSeq" id="WP_105934199.1">
    <property type="nucleotide sequence ID" value="NZ_PVNP01000075.1"/>
</dbReference>
<keyword evidence="20" id="KW-1185">Reference proteome</keyword>
<organism evidence="19 20">
    <name type="scientific">Alteromonas alba</name>
    <dbReference type="NCBI Taxonomy" id="2079529"/>
    <lineage>
        <taxon>Bacteria</taxon>
        <taxon>Pseudomonadati</taxon>
        <taxon>Pseudomonadota</taxon>
        <taxon>Gammaproteobacteria</taxon>
        <taxon>Alteromonadales</taxon>
        <taxon>Alteromonadaceae</taxon>
        <taxon>Alteromonas/Salinimonas group</taxon>
        <taxon>Alteromonas</taxon>
    </lineage>
</organism>
<dbReference type="GO" id="GO:0005829">
    <property type="term" value="C:cytosol"/>
    <property type="evidence" value="ECO:0007669"/>
    <property type="project" value="TreeGrafter"/>
</dbReference>
<dbReference type="InterPro" id="IPR014016">
    <property type="entry name" value="UvrD-like_ATP-bd"/>
</dbReference>
<evidence type="ECO:0000259" key="17">
    <source>
        <dbReference type="PROSITE" id="PS51198"/>
    </source>
</evidence>
<evidence type="ECO:0000256" key="10">
    <source>
        <dbReference type="ARBA" id="ARBA00023125"/>
    </source>
</evidence>
<dbReference type="GO" id="GO:0000287">
    <property type="term" value="F:magnesium ion binding"/>
    <property type="evidence" value="ECO:0007669"/>
    <property type="project" value="UniProtKB-UniRule"/>
</dbReference>
<dbReference type="GO" id="GO:0008854">
    <property type="term" value="F:exodeoxyribonuclease V activity"/>
    <property type="evidence" value="ECO:0007669"/>
    <property type="project" value="UniProtKB-EC"/>
</dbReference>
<dbReference type="GO" id="GO:0000724">
    <property type="term" value="P:double-strand break repair via homologous recombination"/>
    <property type="evidence" value="ECO:0007669"/>
    <property type="project" value="UniProtKB-UniRule"/>
</dbReference>
<comment type="miscellaneous">
    <text evidence="15">In the RecBCD complex, RecB has a slow 3'-5' helicase, an exonuclease activity and loads RecA onto ssDNA, RecD has a fast 5'-3' helicase activity, while RecC stimulates the ATPase and processivity of the RecB helicase and contributes to recognition of the Chi site.</text>
</comment>
<feature type="domain" description="UvrD-like helicase ATP-binding" evidence="17">
    <location>
        <begin position="1"/>
        <end position="458"/>
    </location>
</feature>
<feature type="active site" description="For nuclease activity" evidence="15">
    <location>
        <position position="1088"/>
    </location>
</feature>
<feature type="domain" description="UvrD-like helicase C-terminal" evidence="18">
    <location>
        <begin position="494"/>
        <end position="752"/>
    </location>
</feature>
<dbReference type="EC" id="5.6.2.4" evidence="15"/>
<feature type="binding site" evidence="15">
    <location>
        <position position="959"/>
    </location>
    <ligand>
        <name>Mg(2+)</name>
        <dbReference type="ChEBI" id="CHEBI:18420"/>
    </ligand>
</feature>
<dbReference type="InterPro" id="IPR038726">
    <property type="entry name" value="PDDEXK_AddAB-type"/>
</dbReference>
<dbReference type="NCBIfam" id="TIGR00609">
    <property type="entry name" value="recB"/>
    <property type="match status" value="1"/>
</dbReference>
<protein>
    <recommendedName>
        <fullName evidence="15">RecBCD enzyme subunit RecB</fullName>
        <ecNumber evidence="15">3.1.11.5</ecNumber>
        <ecNumber evidence="15">5.6.2.4</ecNumber>
    </recommendedName>
    <alternativeName>
        <fullName evidence="15">DNA 3'-5' helicase subunit RecB</fullName>
    </alternativeName>
    <alternativeName>
        <fullName evidence="15">Exonuclease V subunit RecB</fullName>
        <shortName evidence="15">ExoV subunit RecB</shortName>
    </alternativeName>
    <alternativeName>
        <fullName evidence="15">Helicase/nuclease RecBCD subunit RecB</fullName>
    </alternativeName>
</protein>
<dbReference type="InterPro" id="IPR014017">
    <property type="entry name" value="DNA_helicase_UvrD-like_C"/>
</dbReference>
<comment type="domain">
    <text evidence="15">The C-terminal domain has nuclease activity and interacts with RecD. It interacts with RecA, facilitating its loading onto ssDNA.</text>
</comment>
<dbReference type="GO" id="GO:0016887">
    <property type="term" value="F:ATP hydrolysis activity"/>
    <property type="evidence" value="ECO:0007669"/>
    <property type="project" value="RHEA"/>
</dbReference>
<evidence type="ECO:0000256" key="12">
    <source>
        <dbReference type="ARBA" id="ARBA00023235"/>
    </source>
</evidence>
<dbReference type="Gene3D" id="3.90.320.10">
    <property type="match status" value="1"/>
</dbReference>
<comment type="cofactor">
    <cofactor evidence="15">
        <name>Mg(2+)</name>
        <dbReference type="ChEBI" id="CHEBI:18420"/>
    </cofactor>
    <text evidence="15">Binds 1 Mg(2+) ion per subunit.</text>
</comment>
<evidence type="ECO:0000256" key="2">
    <source>
        <dbReference type="ARBA" id="ARBA00022723"/>
    </source>
</evidence>
<dbReference type="CDD" id="cd22352">
    <property type="entry name" value="RecB_C-like"/>
    <property type="match status" value="1"/>
</dbReference>
<evidence type="ECO:0000256" key="16">
    <source>
        <dbReference type="PROSITE-ProRule" id="PRU00560"/>
    </source>
</evidence>
<keyword evidence="4 15" id="KW-0227">DNA damage</keyword>
<keyword evidence="3 15" id="KW-0547">Nucleotide-binding</keyword>
<sequence>MTAQHLDVINLPLRGRHLIEASAGTGKTFNITRIYLRCLLEQRLTVQQILVMTFTKAATEEIRGRIAATLRDALAYWQARTLDKPFDSDPVLDELYQRIVAEEALALLQAALLELDDAAVFTIHSFCNNVLSDMAFTSAAPLELALATDTRAMYLQSCEDFIRKVSRDEEAFAQLASHGWHTPEQLLRDFLPLMEFANPPHIASEQQINEQFDAALDKLAEQYQPQASALYTALVDNEALFLTAVINKDEERAREWQVILDWLQNGPLTDIPEELGKFINGNRYRAKREGIAEAKALVEPAKTLRTELTQAVGKLNMSRQALLDKAPVYAVVCEAVAFVRDYVSKQKQRLSTVDFNDLIRLLAAQIDTPDSPLCVQLRQRYPVALVDEFQDTDADQYHILANVYPGQDFLPQGTTTLLMIGDPKQAIYGFRGGDIFTYLQAAEQAEYRWVMDTNWRSVKPMVDAYNRLFWGAAMCQERRDLFNFGITYEPVNASSGAKAAKTPLKDTASDRSALTFIADEPDEDASNSKGATRQRLAELLTREVVRLLAQAQLGERNVQPADIAILVQTGKEATIVQNALKTVGLPSVYLSNRNSLFASAEAADTLMVLNAIWHAHDLRLVNGIIASPLLGLDRQQIQTLLTDEYASDWDTLLLQIAQWREIWARRGIMALLLAMLQNSYLPHQQEAERSLTNYQHLAEVLEETARTYNQPGHLLNWLHRQVRQPEQAQEHIQRLESDARLIQIVTQHGSKGLEYPIVFVPFASEYRDPVKFGNSQSEVLRYYDPHSASQQMALGAAPDVLARVRSEGEAESMRLLYVAITRASHRCYLGVGEDKLSDQSALGKIMRRAAFYDWRSATEALIQEGDGHTALISEVTEETLPAAQIDAVKLRCATFERALEDNWRLYSFSAITRQAVHTTFRHREAEAVATDNNTLPVTAKSEALRFQLKAGAQSGNLLHDILEVTDFSAPDWVETGAAVARRYGIDESDHDALFSWLDEVLTTPLELTGAGPVKLADLAMADTLREAEFYFPLHQADRRAVGRILQQHRQSQGGEALPAVLEGVRLEGMMHGFIDLIFCVDGRYFVADYKSTMLGDSLEDYQPHKLNQNNQQHYYDLQYLIYSVALHRFLAQRIEDYDPDIHFGGVAYFYLRGMSGTFPPGSGVFFHPLSADLIAEMELALTGKVMQEAL</sequence>
<dbReference type="PANTHER" id="PTHR11070">
    <property type="entry name" value="UVRD / RECB / PCRA DNA HELICASE FAMILY MEMBER"/>
    <property type="match status" value="1"/>
</dbReference>
<dbReference type="PROSITE" id="PS51198">
    <property type="entry name" value="UVRD_HELICASE_ATP_BIND"/>
    <property type="match status" value="1"/>
</dbReference>
<dbReference type="InterPro" id="IPR004586">
    <property type="entry name" value="RecB"/>
</dbReference>
<dbReference type="AlphaFoldDB" id="A0A2S9VC65"/>
<dbReference type="EMBL" id="PVNP01000075">
    <property type="protein sequence ID" value="PRO74026.1"/>
    <property type="molecule type" value="Genomic_DNA"/>
</dbReference>
<dbReference type="PANTHER" id="PTHR11070:SF23">
    <property type="entry name" value="RECBCD ENZYME SUBUNIT RECB"/>
    <property type="match status" value="1"/>
</dbReference>
<comment type="catalytic activity">
    <reaction evidence="13 15">
        <text>Couples ATP hydrolysis with the unwinding of duplex DNA by translocating in the 3'-5' direction.</text>
        <dbReference type="EC" id="5.6.2.4"/>
    </reaction>
</comment>